<dbReference type="GO" id="GO:0016020">
    <property type="term" value="C:membrane"/>
    <property type="evidence" value="ECO:0007669"/>
    <property type="project" value="UniProtKB-SubCell"/>
</dbReference>
<dbReference type="NCBIfam" id="TIGR00788">
    <property type="entry name" value="fbt"/>
    <property type="match status" value="1"/>
</dbReference>
<dbReference type="PANTHER" id="PTHR31585:SF7">
    <property type="entry name" value="FOLATE-BIOPTERIN TRANSPORTER 4-RELATED"/>
    <property type="match status" value="1"/>
</dbReference>
<feature type="transmembrane region" description="Helical" evidence="8">
    <location>
        <begin position="235"/>
        <end position="255"/>
    </location>
</feature>
<feature type="signal peptide" evidence="9">
    <location>
        <begin position="1"/>
        <end position="26"/>
    </location>
</feature>
<feature type="transmembrane region" description="Helical" evidence="8">
    <location>
        <begin position="480"/>
        <end position="501"/>
    </location>
</feature>
<protein>
    <submittedName>
        <fullName evidence="10">Uncharacterized protein</fullName>
    </submittedName>
</protein>
<keyword evidence="11" id="KW-1185">Reference proteome</keyword>
<feature type="chain" id="PRO_5035812701" evidence="9">
    <location>
        <begin position="27"/>
        <end position="614"/>
    </location>
</feature>
<evidence type="ECO:0000256" key="8">
    <source>
        <dbReference type="SAM" id="Phobius"/>
    </source>
</evidence>
<feature type="transmembrane region" description="Helical" evidence="8">
    <location>
        <begin position="276"/>
        <end position="298"/>
    </location>
</feature>
<evidence type="ECO:0000256" key="1">
    <source>
        <dbReference type="ARBA" id="ARBA00004141"/>
    </source>
</evidence>
<sequence>MDSKLRNFVMGLFVMTAILKGSGVDAWTGEIRGRVVCDVCADSSIGPEDHVLEGAEVAVLCITKSGEVVNYQAFTNSKGVYTVAETMPESERWDACLARPISSFHTPCNRLHQANTGLKFTYNHPSGFFHADDTLVEAAAIGVWRRVSVARLSHLLHSAVSYQLKDRLQLSPSASQFVFSVAFFPWSIKPLYGIISDCIPIGGKKRTPYLVLSTVLSLVPWLLLGLDSTSRSSSLYLMIFLTVQNLGSAMADVVIDAMIAEAVRLEKASFAGDLQSVSWFAMAVGGVCGSLLGGYALSNLKIETIFLLFTVLPALQLLSCTLVEEIPANDEPLPELLDSNGFEEKSKLSNDNYRDMNKSSTRRRKGQKKGKKGASNGKSETQKKQSKSLASQWFQSLKAATFGLGRAFKQPIILRPMAWFFIAHITVPNLSTVMFYYQTEVLQLDAAFLGTARVVGWLGLMFGTFIYNRYLQDMTLRKSLLFAHIGLSITILLDMVLVSRANVGYGVSDKTMVLFGSALGDAINQLKFMPFLILSGRLCPPGIEGTLFALFMSINNLGNTVGSFMGAGLASLLGISSGSFENMFMGLAIQVFCTYIPVLFLFLIPKEATGVSAS</sequence>
<keyword evidence="4 8" id="KW-0812">Transmembrane</keyword>
<dbReference type="Pfam" id="PF01190">
    <property type="entry name" value="Pollen_Ole_e_1"/>
    <property type="match status" value="1"/>
</dbReference>
<feature type="transmembrane region" description="Helical" evidence="8">
    <location>
        <begin position="546"/>
        <end position="572"/>
    </location>
</feature>
<feature type="compositionally biased region" description="Basic and acidic residues" evidence="7">
    <location>
        <begin position="345"/>
        <end position="357"/>
    </location>
</feature>
<evidence type="ECO:0000256" key="7">
    <source>
        <dbReference type="SAM" id="MobiDB-lite"/>
    </source>
</evidence>
<keyword evidence="9" id="KW-0732">Signal</keyword>
<evidence type="ECO:0000256" key="9">
    <source>
        <dbReference type="SAM" id="SignalP"/>
    </source>
</evidence>
<dbReference type="InterPro" id="IPR036259">
    <property type="entry name" value="MFS_trans_sf"/>
</dbReference>
<evidence type="ECO:0000256" key="6">
    <source>
        <dbReference type="ARBA" id="ARBA00023136"/>
    </source>
</evidence>
<feature type="transmembrane region" description="Helical" evidence="8">
    <location>
        <begin position="513"/>
        <end position="534"/>
    </location>
</feature>
<dbReference type="PANTHER" id="PTHR31585">
    <property type="entry name" value="FOLATE-BIOPTERIN TRANSPORTER 1, CHLOROPLASTIC"/>
    <property type="match status" value="1"/>
</dbReference>
<dbReference type="InterPro" id="IPR004324">
    <property type="entry name" value="FBT"/>
</dbReference>
<organism evidence="10 11">
    <name type="scientific">Arabidopsis arenosa</name>
    <name type="common">Sand rock-cress</name>
    <name type="synonym">Cardaminopsis arenosa</name>
    <dbReference type="NCBI Taxonomy" id="38785"/>
    <lineage>
        <taxon>Eukaryota</taxon>
        <taxon>Viridiplantae</taxon>
        <taxon>Streptophyta</taxon>
        <taxon>Embryophyta</taxon>
        <taxon>Tracheophyta</taxon>
        <taxon>Spermatophyta</taxon>
        <taxon>Magnoliopsida</taxon>
        <taxon>eudicotyledons</taxon>
        <taxon>Gunneridae</taxon>
        <taxon>Pentapetalae</taxon>
        <taxon>rosids</taxon>
        <taxon>malvids</taxon>
        <taxon>Brassicales</taxon>
        <taxon>Brassicaceae</taxon>
        <taxon>Camelineae</taxon>
        <taxon>Arabidopsis</taxon>
    </lineage>
</organism>
<dbReference type="Pfam" id="PF03092">
    <property type="entry name" value="BT1"/>
    <property type="match status" value="1"/>
</dbReference>
<gene>
    <name evidence="10" type="ORF">AARE701A_LOCUS21529</name>
</gene>
<evidence type="ECO:0000256" key="5">
    <source>
        <dbReference type="ARBA" id="ARBA00022989"/>
    </source>
</evidence>
<evidence type="ECO:0000256" key="4">
    <source>
        <dbReference type="ARBA" id="ARBA00022692"/>
    </source>
</evidence>
<dbReference type="InterPro" id="IPR039309">
    <property type="entry name" value="BT1"/>
</dbReference>
<feature type="transmembrane region" description="Helical" evidence="8">
    <location>
        <begin position="449"/>
        <end position="468"/>
    </location>
</feature>
<comment type="subcellular location">
    <subcellularLocation>
        <location evidence="1">Membrane</location>
        <topology evidence="1">Multi-pass membrane protein</topology>
    </subcellularLocation>
</comment>
<feature type="transmembrane region" description="Helical" evidence="8">
    <location>
        <begin position="418"/>
        <end position="437"/>
    </location>
</feature>
<keyword evidence="6 8" id="KW-0472">Membrane</keyword>
<keyword evidence="3" id="KW-0813">Transport</keyword>
<comment type="similarity">
    <text evidence="2">Belongs to the major facilitator superfamily. Folate-biopterin transporter (TC 2.A.71) family.</text>
</comment>
<dbReference type="Proteomes" id="UP000682877">
    <property type="component" value="Chromosome 8"/>
</dbReference>
<evidence type="ECO:0000313" key="10">
    <source>
        <dbReference type="EMBL" id="CAE6241098.1"/>
    </source>
</evidence>
<evidence type="ECO:0000256" key="2">
    <source>
        <dbReference type="ARBA" id="ARBA00007015"/>
    </source>
</evidence>
<feature type="region of interest" description="Disordered" evidence="7">
    <location>
        <begin position="345"/>
        <end position="385"/>
    </location>
</feature>
<feature type="transmembrane region" description="Helical" evidence="8">
    <location>
        <begin position="207"/>
        <end position="223"/>
    </location>
</feature>
<accession>A0A8S2B360</accession>
<dbReference type="SUPFAM" id="SSF103473">
    <property type="entry name" value="MFS general substrate transporter"/>
    <property type="match status" value="1"/>
</dbReference>
<reference evidence="10" key="1">
    <citation type="submission" date="2021-01" db="EMBL/GenBank/DDBJ databases">
        <authorList>
            <person name="Bezrukov I."/>
        </authorList>
    </citation>
    <scope>NUCLEOTIDE SEQUENCE</scope>
</reference>
<proteinExistence type="inferred from homology"/>
<feature type="compositionally biased region" description="Basic residues" evidence="7">
    <location>
        <begin position="360"/>
        <end position="372"/>
    </location>
</feature>
<evidence type="ECO:0000313" key="11">
    <source>
        <dbReference type="Proteomes" id="UP000682877"/>
    </source>
</evidence>
<dbReference type="Gene3D" id="1.20.1250.20">
    <property type="entry name" value="MFS general substrate transporter like domains"/>
    <property type="match status" value="1"/>
</dbReference>
<dbReference type="EMBL" id="LR999458">
    <property type="protein sequence ID" value="CAE6241098.1"/>
    <property type="molecule type" value="Genomic_DNA"/>
</dbReference>
<name>A0A8S2B360_ARAAE</name>
<keyword evidence="5 8" id="KW-1133">Transmembrane helix</keyword>
<dbReference type="CDD" id="cd17484">
    <property type="entry name" value="MFS_FBT"/>
    <property type="match status" value="1"/>
</dbReference>
<dbReference type="AlphaFoldDB" id="A0A8S2B360"/>
<evidence type="ECO:0000256" key="3">
    <source>
        <dbReference type="ARBA" id="ARBA00022448"/>
    </source>
</evidence>
<feature type="transmembrane region" description="Helical" evidence="8">
    <location>
        <begin position="584"/>
        <end position="604"/>
    </location>
</feature>